<dbReference type="Proteomes" id="UP000257109">
    <property type="component" value="Unassembled WGS sequence"/>
</dbReference>
<keyword evidence="2" id="KW-1185">Reference proteome</keyword>
<sequence>MVEQRGNELYHQLEVIQVVAEKARLGQPFKEEVDRTTIPSHFEELIVDPFDGTQDLHSHLQAFQVQNHSHFQRPGHTFHILVCYKQGHKVRGSILVQYQANEGVTIRVNNLDNKIFIKTFQKGLLIRQFNDYLALGKPASIEEIRAWIEKHMRPKRI</sequence>
<name>A0A371FTF4_MUCPR</name>
<dbReference type="OrthoDB" id="1934512at2759"/>
<organism evidence="1 2">
    <name type="scientific">Mucuna pruriens</name>
    <name type="common">Velvet bean</name>
    <name type="synonym">Dolichos pruriens</name>
    <dbReference type="NCBI Taxonomy" id="157652"/>
    <lineage>
        <taxon>Eukaryota</taxon>
        <taxon>Viridiplantae</taxon>
        <taxon>Streptophyta</taxon>
        <taxon>Embryophyta</taxon>
        <taxon>Tracheophyta</taxon>
        <taxon>Spermatophyta</taxon>
        <taxon>Magnoliopsida</taxon>
        <taxon>eudicotyledons</taxon>
        <taxon>Gunneridae</taxon>
        <taxon>Pentapetalae</taxon>
        <taxon>rosids</taxon>
        <taxon>fabids</taxon>
        <taxon>Fabales</taxon>
        <taxon>Fabaceae</taxon>
        <taxon>Papilionoideae</taxon>
        <taxon>50 kb inversion clade</taxon>
        <taxon>NPAAA clade</taxon>
        <taxon>indigoferoid/millettioid clade</taxon>
        <taxon>Phaseoleae</taxon>
        <taxon>Mucuna</taxon>
    </lineage>
</organism>
<protein>
    <submittedName>
        <fullName evidence="1">Uncharacterized protein</fullName>
    </submittedName>
</protein>
<proteinExistence type="predicted"/>
<reference evidence="1" key="1">
    <citation type="submission" date="2018-05" db="EMBL/GenBank/DDBJ databases">
        <title>Draft genome of Mucuna pruriens seed.</title>
        <authorList>
            <person name="Nnadi N.E."/>
            <person name="Vos R."/>
            <person name="Hasami M.H."/>
            <person name="Devisetty U.K."/>
            <person name="Aguiy J.C."/>
        </authorList>
    </citation>
    <scope>NUCLEOTIDE SEQUENCE [LARGE SCALE GENOMIC DNA]</scope>
    <source>
        <strain evidence="1">JCA_2017</strain>
    </source>
</reference>
<feature type="non-terminal residue" evidence="1">
    <location>
        <position position="1"/>
    </location>
</feature>
<accession>A0A371FTF4</accession>
<gene>
    <name evidence="1" type="ORF">CR513_38000</name>
</gene>
<comment type="caution">
    <text evidence="1">The sequence shown here is derived from an EMBL/GenBank/DDBJ whole genome shotgun (WGS) entry which is preliminary data.</text>
</comment>
<evidence type="ECO:0000313" key="2">
    <source>
        <dbReference type="Proteomes" id="UP000257109"/>
    </source>
</evidence>
<evidence type="ECO:0000313" key="1">
    <source>
        <dbReference type="EMBL" id="RDX81333.1"/>
    </source>
</evidence>
<dbReference type="AlphaFoldDB" id="A0A371FTF4"/>
<dbReference type="EMBL" id="QJKJ01007959">
    <property type="protein sequence ID" value="RDX81333.1"/>
    <property type="molecule type" value="Genomic_DNA"/>
</dbReference>